<evidence type="ECO:0000259" key="2">
    <source>
        <dbReference type="Pfam" id="PF00462"/>
    </source>
</evidence>
<evidence type="ECO:0000313" key="4">
    <source>
        <dbReference type="RefSeq" id="XP_011499564.1"/>
    </source>
</evidence>
<feature type="compositionally biased region" description="Polar residues" evidence="1">
    <location>
        <begin position="1"/>
        <end position="16"/>
    </location>
</feature>
<name>A0AAJ6YK43_9HYME</name>
<evidence type="ECO:0000313" key="3">
    <source>
        <dbReference type="Proteomes" id="UP000695007"/>
    </source>
</evidence>
<protein>
    <submittedName>
        <fullName evidence="4">Hybrid signal transduction histidine kinase M-like</fullName>
    </submittedName>
</protein>
<evidence type="ECO:0000256" key="1">
    <source>
        <dbReference type="SAM" id="MobiDB-lite"/>
    </source>
</evidence>
<feature type="compositionally biased region" description="Low complexity" evidence="1">
    <location>
        <begin position="191"/>
        <end position="205"/>
    </location>
</feature>
<dbReference type="InterPro" id="IPR042797">
    <property type="entry name" value="GRXCR1"/>
</dbReference>
<feature type="region of interest" description="Disordered" evidence="1">
    <location>
        <begin position="338"/>
        <end position="365"/>
    </location>
</feature>
<dbReference type="KEGG" id="csol:105363530"/>
<reference evidence="4" key="1">
    <citation type="submission" date="2025-08" db="UniProtKB">
        <authorList>
            <consortium name="RefSeq"/>
        </authorList>
    </citation>
    <scope>IDENTIFICATION</scope>
</reference>
<dbReference type="PANTHER" id="PTHR46990:SF1">
    <property type="entry name" value="GLUTAREDOXIN DOMAIN-CONTAINING CYSTEINE-RICH PROTEIN 1"/>
    <property type="match status" value="1"/>
</dbReference>
<feature type="compositionally biased region" description="Polar residues" evidence="1">
    <location>
        <begin position="287"/>
        <end position="302"/>
    </location>
</feature>
<accession>A0AAJ6YK43</accession>
<sequence>MSVSPVLTVHQSGISHQSHEFIPNSKEHGSEAQQTILTLTTDDSYTNSVTKIQAFSHEDTNTAACEATVFVGNNFSDVDIHTEVSNIASEVQSEKSGYESIVKSVVSSTECLTQQNCSMKKPAHVVKIKINPKCDNNISKVISAVTLNHDEVSSVYNFQTSSISNDKSSNTVYANNNNGMNDNETDDNERTNSNSNIFVNDNNKNTPMNTEPYTKINIGSNSSNSSSSECISDKLLQNNVNIISENAKDREIVHQKSCSNLPEPLNTTRSSGSCFYYNSPLNMMVISSGQSSPSETLDSGTCSDLDGTPPPLPKKNASNTGITRLSTTTTSNTLASHSYHLHQRHDRTGSLTSSGAEVDSDDNESSISCDSLNSLEVPLSGTVKFRASRSLELGTVKQYRIDKGNSIKNKKDVIKNVTSINDATSINEYLDNSELNNSKKESFNYNKPSKKIPLNSGTVKLLKTSTMPIINSSDIINMKSSSTYPTDSILGRVNECTYEDRQRKQESNINNVIVTIEGLPNDNPSIANYVYEDDRYYKFHINEREESLKNIDSNKEKIMENDDECFAGYKILEREAIRSAKGTVRGVKNRVRAGIATFLQKPSSKNYKIKDAGKVVVYTTTMGIVRETYYRCVLVKQILRTHMVKYEERDLYMSAESQTELRDRIGCSAIQVPQLFIDGQYIGDADIVEQLNESGELRLMLKPYKSLDACNTCKVCGGYCLLPCPVCNGSKKSMHRNDFTTEFVALKCMNCDEVGLVRCQHC</sequence>
<feature type="domain" description="Glutaredoxin" evidence="2">
    <location>
        <begin position="615"/>
        <end position="682"/>
    </location>
</feature>
<organism evidence="3 4">
    <name type="scientific">Ceratosolen solmsi marchali</name>
    <dbReference type="NCBI Taxonomy" id="326594"/>
    <lineage>
        <taxon>Eukaryota</taxon>
        <taxon>Metazoa</taxon>
        <taxon>Ecdysozoa</taxon>
        <taxon>Arthropoda</taxon>
        <taxon>Hexapoda</taxon>
        <taxon>Insecta</taxon>
        <taxon>Pterygota</taxon>
        <taxon>Neoptera</taxon>
        <taxon>Endopterygota</taxon>
        <taxon>Hymenoptera</taxon>
        <taxon>Apocrita</taxon>
        <taxon>Proctotrupomorpha</taxon>
        <taxon>Chalcidoidea</taxon>
        <taxon>Agaonidae</taxon>
        <taxon>Agaoninae</taxon>
        <taxon>Ceratosolen</taxon>
    </lineage>
</organism>
<keyword evidence="3" id="KW-1185">Reference proteome</keyword>
<proteinExistence type="predicted"/>
<dbReference type="Proteomes" id="UP000695007">
    <property type="component" value="Unplaced"/>
</dbReference>
<dbReference type="Pfam" id="PF23733">
    <property type="entry name" value="GRXCR1-2_C"/>
    <property type="match status" value="1"/>
</dbReference>
<feature type="region of interest" description="Disordered" evidence="1">
    <location>
        <begin position="175"/>
        <end position="229"/>
    </location>
</feature>
<gene>
    <name evidence="4" type="primary">LOC105363530</name>
</gene>
<dbReference type="SUPFAM" id="SSF52833">
    <property type="entry name" value="Thioredoxin-like"/>
    <property type="match status" value="1"/>
</dbReference>
<dbReference type="PANTHER" id="PTHR46990">
    <property type="entry name" value="GLUTAREDOXIN DOMAIN-CONTAINING CYSTEINE-RICH PROTEIN 1"/>
    <property type="match status" value="1"/>
</dbReference>
<dbReference type="PROSITE" id="PS51354">
    <property type="entry name" value="GLUTAREDOXIN_2"/>
    <property type="match status" value="1"/>
</dbReference>
<dbReference type="InterPro" id="IPR036249">
    <property type="entry name" value="Thioredoxin-like_sf"/>
</dbReference>
<dbReference type="RefSeq" id="XP_011499564.1">
    <property type="nucleotide sequence ID" value="XM_011501262.1"/>
</dbReference>
<dbReference type="Gene3D" id="3.40.30.10">
    <property type="entry name" value="Glutaredoxin"/>
    <property type="match status" value="1"/>
</dbReference>
<feature type="region of interest" description="Disordered" evidence="1">
    <location>
        <begin position="287"/>
        <end position="323"/>
    </location>
</feature>
<dbReference type="AlphaFoldDB" id="A0AAJ6YK43"/>
<dbReference type="CDD" id="cd03031">
    <property type="entry name" value="GRX_GRX_like"/>
    <property type="match status" value="1"/>
</dbReference>
<feature type="region of interest" description="Disordered" evidence="1">
    <location>
        <begin position="1"/>
        <end position="30"/>
    </location>
</feature>
<dbReference type="GO" id="GO:0007605">
    <property type="term" value="P:sensory perception of sound"/>
    <property type="evidence" value="ECO:0007669"/>
    <property type="project" value="InterPro"/>
</dbReference>
<dbReference type="InterPro" id="IPR002109">
    <property type="entry name" value="Glutaredoxin"/>
</dbReference>
<dbReference type="Pfam" id="PF00462">
    <property type="entry name" value="Glutaredoxin"/>
    <property type="match status" value="1"/>
</dbReference>
<dbReference type="GeneID" id="105363530"/>